<dbReference type="Gene3D" id="1.10.3300.10">
    <property type="entry name" value="Jann2411-like domain"/>
    <property type="match status" value="1"/>
</dbReference>
<feature type="domain" description="Zinc finger CGNR" evidence="1">
    <location>
        <begin position="139"/>
        <end position="179"/>
    </location>
</feature>
<sequence length="186" mass="20241">MTITLLGEPFAIDLMNTLKTAHDPIVDQLASPAALDEFWRFQVDRDPTLTPLGHEDTLALRGIVTEIVSSIREQRAPDVHVLTAANTLLYAAPTQTYLRASVDGIDVEHTSTASHAADVTRARAILSAIELTARAEDGRLRRCAAEDCSQLFVALNSKRRWCTAAGCGNRARVSRHAARVRTPATA</sequence>
<name>A0A3L7AD41_9MICO</name>
<organism evidence="2 3">
    <name type="scientific">Mycetocola tolaasinivorans</name>
    <dbReference type="NCBI Taxonomy" id="76635"/>
    <lineage>
        <taxon>Bacteria</taxon>
        <taxon>Bacillati</taxon>
        <taxon>Actinomycetota</taxon>
        <taxon>Actinomycetes</taxon>
        <taxon>Micrococcales</taxon>
        <taxon>Microbacteriaceae</taxon>
        <taxon>Mycetocola</taxon>
    </lineage>
</organism>
<dbReference type="InterPro" id="IPR023286">
    <property type="entry name" value="ABATE_dom_sf"/>
</dbReference>
<evidence type="ECO:0000313" key="2">
    <source>
        <dbReference type="EMBL" id="RLP77935.1"/>
    </source>
</evidence>
<dbReference type="EMBL" id="RCUX01000001">
    <property type="protein sequence ID" value="RLP77935.1"/>
    <property type="molecule type" value="Genomic_DNA"/>
</dbReference>
<dbReference type="InterPro" id="IPR021005">
    <property type="entry name" value="Znf_CGNR"/>
</dbReference>
<dbReference type="InterPro" id="IPR010852">
    <property type="entry name" value="ABATE"/>
</dbReference>
<keyword evidence="3" id="KW-1185">Reference proteome</keyword>
<comment type="caution">
    <text evidence="2">The sequence shown here is derived from an EMBL/GenBank/DDBJ whole genome shotgun (WGS) entry which is preliminary data.</text>
</comment>
<dbReference type="Pfam" id="PF07336">
    <property type="entry name" value="ABATE"/>
    <property type="match status" value="1"/>
</dbReference>
<evidence type="ECO:0000259" key="1">
    <source>
        <dbReference type="Pfam" id="PF11706"/>
    </source>
</evidence>
<dbReference type="Proteomes" id="UP000272503">
    <property type="component" value="Unassembled WGS sequence"/>
</dbReference>
<dbReference type="PANTHER" id="PTHR35525">
    <property type="entry name" value="BLL6575 PROTEIN"/>
    <property type="match status" value="1"/>
</dbReference>
<proteinExistence type="predicted"/>
<evidence type="ECO:0000313" key="3">
    <source>
        <dbReference type="Proteomes" id="UP000272503"/>
    </source>
</evidence>
<reference evidence="2 3" key="1">
    <citation type="submission" date="2018-10" db="EMBL/GenBank/DDBJ databases">
        <authorList>
            <person name="Li J."/>
        </authorList>
    </citation>
    <scope>NUCLEOTIDE SEQUENCE [LARGE SCALE GENOMIC DNA]</scope>
    <source>
        <strain evidence="2 3">IF 016277</strain>
    </source>
</reference>
<protein>
    <submittedName>
        <fullName evidence="2">Zf-CGNR multi-domain protein</fullName>
    </submittedName>
</protein>
<dbReference type="AlphaFoldDB" id="A0A3L7AD41"/>
<dbReference type="Pfam" id="PF11706">
    <property type="entry name" value="zf-CGNR"/>
    <property type="match status" value="1"/>
</dbReference>
<dbReference type="RefSeq" id="WP_121647028.1">
    <property type="nucleotide sequence ID" value="NZ_RCUX01000001.1"/>
</dbReference>
<dbReference type="OrthoDB" id="3531194at2"/>
<dbReference type="SUPFAM" id="SSF160904">
    <property type="entry name" value="Jann2411-like"/>
    <property type="match status" value="1"/>
</dbReference>
<dbReference type="PANTHER" id="PTHR35525:SF3">
    <property type="entry name" value="BLL6575 PROTEIN"/>
    <property type="match status" value="1"/>
</dbReference>
<accession>A0A3L7AD41</accession>
<gene>
    <name evidence="2" type="ORF">D9V32_00970</name>
</gene>